<gene>
    <name evidence="1" type="ORF">CLUMA_CG001715</name>
</gene>
<evidence type="ECO:0000313" key="2">
    <source>
        <dbReference type="Proteomes" id="UP000183832"/>
    </source>
</evidence>
<evidence type="ECO:0000313" key="1">
    <source>
        <dbReference type="EMBL" id="CRK87929.1"/>
    </source>
</evidence>
<dbReference type="Proteomes" id="UP000183832">
    <property type="component" value="Unassembled WGS sequence"/>
</dbReference>
<sequence>MMIRESNLFSSLPQSFLAALLIELKTDQTFELVTNTFEPLLLKLSFFQKSFLGKSFAVSKTFNFSFSSDISRIFSYNFILQSSTVHYKKEDS</sequence>
<dbReference type="EMBL" id="CVRI01000006">
    <property type="protein sequence ID" value="CRK87929.1"/>
    <property type="molecule type" value="Genomic_DNA"/>
</dbReference>
<reference evidence="1 2" key="1">
    <citation type="submission" date="2015-04" db="EMBL/GenBank/DDBJ databases">
        <authorList>
            <person name="Syromyatnikov M.Y."/>
            <person name="Popov V.N."/>
        </authorList>
    </citation>
    <scope>NUCLEOTIDE SEQUENCE [LARGE SCALE GENOMIC DNA]</scope>
</reference>
<protein>
    <submittedName>
        <fullName evidence="1">CLUMA_CG001715, isoform A</fullName>
    </submittedName>
</protein>
<keyword evidence="2" id="KW-1185">Reference proteome</keyword>
<proteinExistence type="predicted"/>
<organism evidence="1 2">
    <name type="scientific">Clunio marinus</name>
    <dbReference type="NCBI Taxonomy" id="568069"/>
    <lineage>
        <taxon>Eukaryota</taxon>
        <taxon>Metazoa</taxon>
        <taxon>Ecdysozoa</taxon>
        <taxon>Arthropoda</taxon>
        <taxon>Hexapoda</taxon>
        <taxon>Insecta</taxon>
        <taxon>Pterygota</taxon>
        <taxon>Neoptera</taxon>
        <taxon>Endopterygota</taxon>
        <taxon>Diptera</taxon>
        <taxon>Nematocera</taxon>
        <taxon>Chironomoidea</taxon>
        <taxon>Chironomidae</taxon>
        <taxon>Clunio</taxon>
    </lineage>
</organism>
<accession>A0A1J1HNX4</accession>
<dbReference type="AlphaFoldDB" id="A0A1J1HNX4"/>
<name>A0A1J1HNX4_9DIPT</name>